<evidence type="ECO:0000313" key="2">
    <source>
        <dbReference type="EMBL" id="KKN95155.1"/>
    </source>
</evidence>
<dbReference type="Gene3D" id="1.25.40.10">
    <property type="entry name" value="Tetratricopeptide repeat domain"/>
    <property type="match status" value="3"/>
</dbReference>
<dbReference type="Gene3D" id="3.40.50.2300">
    <property type="match status" value="1"/>
</dbReference>
<dbReference type="SMART" id="SM00028">
    <property type="entry name" value="TPR"/>
    <property type="match status" value="4"/>
</dbReference>
<proteinExistence type="predicted"/>
<dbReference type="PANTHER" id="PTHR43228">
    <property type="entry name" value="TWO-COMPONENT RESPONSE REGULATOR"/>
    <property type="match status" value="1"/>
</dbReference>
<dbReference type="PANTHER" id="PTHR43228:SF1">
    <property type="entry name" value="TWO-COMPONENT RESPONSE REGULATOR ARR22"/>
    <property type="match status" value="1"/>
</dbReference>
<dbReference type="Pfam" id="PF00072">
    <property type="entry name" value="Response_reg"/>
    <property type="match status" value="1"/>
</dbReference>
<dbReference type="InterPro" id="IPR001789">
    <property type="entry name" value="Sig_transdc_resp-reg_receiver"/>
</dbReference>
<dbReference type="InterPro" id="IPR011006">
    <property type="entry name" value="CheY-like_superfamily"/>
</dbReference>
<dbReference type="AlphaFoldDB" id="A0A0F9UPT1"/>
<dbReference type="SMART" id="SM00448">
    <property type="entry name" value="REC"/>
    <property type="match status" value="1"/>
</dbReference>
<reference evidence="2" key="1">
    <citation type="journal article" date="2015" name="Nature">
        <title>Complex archaea that bridge the gap between prokaryotes and eukaryotes.</title>
        <authorList>
            <person name="Spang A."/>
            <person name="Saw J.H."/>
            <person name="Jorgensen S.L."/>
            <person name="Zaremba-Niedzwiedzka K."/>
            <person name="Martijn J."/>
            <person name="Lind A.E."/>
            <person name="van Eijk R."/>
            <person name="Schleper C."/>
            <person name="Guy L."/>
            <person name="Ettema T.J."/>
        </authorList>
    </citation>
    <scope>NUCLEOTIDE SEQUENCE</scope>
</reference>
<sequence length="534" mass="59452">MISYNKRRFLIVDDFSDFRASVKGMLSQMAAQHIDMAANGEEAISLCREQQYDIILHDYNLGEGKNGQQVLEELHHAGLISPQCIFVMVTAESSQAMVMAALEFEPDAYLTKPFTRASLQQRLDRLVERKVALQPILAPLTKQQYGAVLQACEQIIASQPRYAPLCQRYKADALKTLGLHEDLEAQLQSLLADRPMPWALNMLANHWLEIGNLEQAETLLEQGISQFPMLPALFDALSQVKLAKGELLKAQVFLEQAVKISPNNSQRQAQLGKLARANHDPDRAVRAYRQAVNLGRHSQFRDPEAHLNLAGSLQDQAGDAAPSPKAMLEIRQTLGDVSKGWRHDPGLTARADLVQAKSLVKSGKQVEADELVRNASRKLGKMDTFFTAAAALEVASQLRELGQPEQADTLLGTCAEMYGDDPKIMAGIAEQTTNPAILQAGEQAQAQNREGIRLYQQQQYPAALDSFRAAQALQPRNISFALNTAQSLLRLLLTEPTDELREECLACLDQLRSMPSSDHRHERYRKLCERVESL</sequence>
<feature type="domain" description="Response regulatory" evidence="1">
    <location>
        <begin position="8"/>
        <end position="127"/>
    </location>
</feature>
<gene>
    <name evidence="2" type="ORF">LCGC14_0179680</name>
</gene>
<organism evidence="2">
    <name type="scientific">marine sediment metagenome</name>
    <dbReference type="NCBI Taxonomy" id="412755"/>
    <lineage>
        <taxon>unclassified sequences</taxon>
        <taxon>metagenomes</taxon>
        <taxon>ecological metagenomes</taxon>
    </lineage>
</organism>
<dbReference type="PROSITE" id="PS50005">
    <property type="entry name" value="TPR"/>
    <property type="match status" value="1"/>
</dbReference>
<protein>
    <recommendedName>
        <fullName evidence="1">Response regulatory domain-containing protein</fullName>
    </recommendedName>
</protein>
<dbReference type="InterPro" id="IPR011990">
    <property type="entry name" value="TPR-like_helical_dom_sf"/>
</dbReference>
<comment type="caution">
    <text evidence="2">The sequence shown here is derived from an EMBL/GenBank/DDBJ whole genome shotgun (WGS) entry which is preliminary data.</text>
</comment>
<dbReference type="EMBL" id="LAZR01000072">
    <property type="protein sequence ID" value="KKN95155.1"/>
    <property type="molecule type" value="Genomic_DNA"/>
</dbReference>
<dbReference type="SUPFAM" id="SSF52172">
    <property type="entry name" value="CheY-like"/>
    <property type="match status" value="1"/>
</dbReference>
<dbReference type="InterPro" id="IPR019734">
    <property type="entry name" value="TPR_rpt"/>
</dbReference>
<evidence type="ECO:0000259" key="1">
    <source>
        <dbReference type="PROSITE" id="PS50110"/>
    </source>
</evidence>
<dbReference type="SUPFAM" id="SSF48452">
    <property type="entry name" value="TPR-like"/>
    <property type="match status" value="1"/>
</dbReference>
<accession>A0A0F9UPT1</accession>
<dbReference type="InterPro" id="IPR052048">
    <property type="entry name" value="ST_Response_Regulator"/>
</dbReference>
<name>A0A0F9UPT1_9ZZZZ</name>
<dbReference type="PROSITE" id="PS50110">
    <property type="entry name" value="RESPONSE_REGULATORY"/>
    <property type="match status" value="1"/>
</dbReference>
<dbReference type="GO" id="GO:0000160">
    <property type="term" value="P:phosphorelay signal transduction system"/>
    <property type="evidence" value="ECO:0007669"/>
    <property type="project" value="InterPro"/>
</dbReference>
<dbReference type="CDD" id="cd17589">
    <property type="entry name" value="REC_TPR"/>
    <property type="match status" value="1"/>
</dbReference>